<evidence type="ECO:0008006" key="4">
    <source>
        <dbReference type="Google" id="ProtNLM"/>
    </source>
</evidence>
<dbReference type="AlphaFoldDB" id="A0A9P6B3L5"/>
<dbReference type="Proteomes" id="UP000886523">
    <property type="component" value="Unassembled WGS sequence"/>
</dbReference>
<keyword evidence="1" id="KW-0732">Signal</keyword>
<evidence type="ECO:0000313" key="3">
    <source>
        <dbReference type="Proteomes" id="UP000886523"/>
    </source>
</evidence>
<protein>
    <recommendedName>
        <fullName evidence="4">Secreted protein</fullName>
    </recommendedName>
</protein>
<organism evidence="2 3">
    <name type="scientific">Hydnum rufescens UP504</name>
    <dbReference type="NCBI Taxonomy" id="1448309"/>
    <lineage>
        <taxon>Eukaryota</taxon>
        <taxon>Fungi</taxon>
        <taxon>Dikarya</taxon>
        <taxon>Basidiomycota</taxon>
        <taxon>Agaricomycotina</taxon>
        <taxon>Agaricomycetes</taxon>
        <taxon>Cantharellales</taxon>
        <taxon>Hydnaceae</taxon>
        <taxon>Hydnum</taxon>
    </lineage>
</organism>
<comment type="caution">
    <text evidence="2">The sequence shown here is derived from an EMBL/GenBank/DDBJ whole genome shotgun (WGS) entry which is preliminary data.</text>
</comment>
<keyword evidence="3" id="KW-1185">Reference proteome</keyword>
<feature type="chain" id="PRO_5040423779" description="Secreted protein" evidence="1">
    <location>
        <begin position="23"/>
        <end position="141"/>
    </location>
</feature>
<dbReference type="OrthoDB" id="2742985at2759"/>
<gene>
    <name evidence="2" type="ORF">BS47DRAFT_1340255</name>
</gene>
<feature type="signal peptide" evidence="1">
    <location>
        <begin position="1"/>
        <end position="22"/>
    </location>
</feature>
<accession>A0A9P6B3L5</accession>
<evidence type="ECO:0000256" key="1">
    <source>
        <dbReference type="SAM" id="SignalP"/>
    </source>
</evidence>
<proteinExistence type="predicted"/>
<sequence>MKLAHSLALLVVTAFTMHSALANFHVVQLVKGAGYTQGVIACPSNYLNCNCFAKKERGADIGLQNFPDDFFSTKQNLCGEGVMNFYNRGGGHWEFFQKDGDSKPLGNCWTPDNPPHWKCGSTPTSPGAVTKLICNSYICGS</sequence>
<name>A0A9P6B3L5_9AGAM</name>
<evidence type="ECO:0000313" key="2">
    <source>
        <dbReference type="EMBL" id="KAF9516950.1"/>
    </source>
</evidence>
<dbReference type="EMBL" id="MU128935">
    <property type="protein sequence ID" value="KAF9516950.1"/>
    <property type="molecule type" value="Genomic_DNA"/>
</dbReference>
<reference evidence="2" key="1">
    <citation type="journal article" date="2020" name="Nat. Commun.">
        <title>Large-scale genome sequencing of mycorrhizal fungi provides insights into the early evolution of symbiotic traits.</title>
        <authorList>
            <person name="Miyauchi S."/>
            <person name="Kiss E."/>
            <person name="Kuo A."/>
            <person name="Drula E."/>
            <person name="Kohler A."/>
            <person name="Sanchez-Garcia M."/>
            <person name="Morin E."/>
            <person name="Andreopoulos B."/>
            <person name="Barry K.W."/>
            <person name="Bonito G."/>
            <person name="Buee M."/>
            <person name="Carver A."/>
            <person name="Chen C."/>
            <person name="Cichocki N."/>
            <person name="Clum A."/>
            <person name="Culley D."/>
            <person name="Crous P.W."/>
            <person name="Fauchery L."/>
            <person name="Girlanda M."/>
            <person name="Hayes R.D."/>
            <person name="Keri Z."/>
            <person name="LaButti K."/>
            <person name="Lipzen A."/>
            <person name="Lombard V."/>
            <person name="Magnuson J."/>
            <person name="Maillard F."/>
            <person name="Murat C."/>
            <person name="Nolan M."/>
            <person name="Ohm R.A."/>
            <person name="Pangilinan J."/>
            <person name="Pereira M.F."/>
            <person name="Perotto S."/>
            <person name="Peter M."/>
            <person name="Pfister S."/>
            <person name="Riley R."/>
            <person name="Sitrit Y."/>
            <person name="Stielow J.B."/>
            <person name="Szollosi G."/>
            <person name="Zifcakova L."/>
            <person name="Stursova M."/>
            <person name="Spatafora J.W."/>
            <person name="Tedersoo L."/>
            <person name="Vaario L.M."/>
            <person name="Yamada A."/>
            <person name="Yan M."/>
            <person name="Wang P."/>
            <person name="Xu J."/>
            <person name="Bruns T."/>
            <person name="Baldrian P."/>
            <person name="Vilgalys R."/>
            <person name="Dunand C."/>
            <person name="Henrissat B."/>
            <person name="Grigoriev I.V."/>
            <person name="Hibbett D."/>
            <person name="Nagy L.G."/>
            <person name="Martin F.M."/>
        </authorList>
    </citation>
    <scope>NUCLEOTIDE SEQUENCE</scope>
    <source>
        <strain evidence="2">UP504</strain>
    </source>
</reference>